<dbReference type="AlphaFoldDB" id="A0A5B8VD67"/>
<keyword evidence="1" id="KW-0812">Transmembrane</keyword>
<proteinExistence type="predicted"/>
<feature type="transmembrane region" description="Helical" evidence="1">
    <location>
        <begin position="91"/>
        <end position="109"/>
    </location>
</feature>
<organism evidence="2 3">
    <name type="scientific">Panacibacter ginsenosidivorans</name>
    <dbReference type="NCBI Taxonomy" id="1813871"/>
    <lineage>
        <taxon>Bacteria</taxon>
        <taxon>Pseudomonadati</taxon>
        <taxon>Bacteroidota</taxon>
        <taxon>Chitinophagia</taxon>
        <taxon>Chitinophagales</taxon>
        <taxon>Chitinophagaceae</taxon>
        <taxon>Panacibacter</taxon>
    </lineage>
</organism>
<dbReference type="OrthoDB" id="823312at2"/>
<protein>
    <submittedName>
        <fullName evidence="2">Uncharacterized protein</fullName>
    </submittedName>
</protein>
<feature type="transmembrane region" description="Helical" evidence="1">
    <location>
        <begin position="186"/>
        <end position="208"/>
    </location>
</feature>
<gene>
    <name evidence="2" type="ORF">FRZ67_13250</name>
</gene>
<name>A0A5B8VD67_9BACT</name>
<feature type="transmembrane region" description="Helical" evidence="1">
    <location>
        <begin position="31"/>
        <end position="51"/>
    </location>
</feature>
<keyword evidence="1" id="KW-1133">Transmembrane helix</keyword>
<keyword evidence="1" id="KW-0472">Membrane</keyword>
<evidence type="ECO:0000256" key="1">
    <source>
        <dbReference type="SAM" id="Phobius"/>
    </source>
</evidence>
<feature type="transmembrane region" description="Helical" evidence="1">
    <location>
        <begin position="6"/>
        <end position="24"/>
    </location>
</feature>
<feature type="transmembrane region" description="Helical" evidence="1">
    <location>
        <begin position="153"/>
        <end position="174"/>
    </location>
</feature>
<accession>A0A5B8VD67</accession>
<reference evidence="2 3" key="1">
    <citation type="journal article" date="2016" name="Int. J. Syst. Evol. Microbiol.">
        <title>Panacibacter ginsenosidivorans gen. nov., sp. nov., with ginsenoside converting activity isolated from soil of a ginseng field.</title>
        <authorList>
            <person name="Siddiqi M.Z."/>
            <person name="Muhammad Shafi S."/>
            <person name="Choi K.D."/>
            <person name="Im W.T."/>
        </authorList>
    </citation>
    <scope>NUCLEOTIDE SEQUENCE [LARGE SCALE GENOMIC DNA]</scope>
    <source>
        <strain evidence="2 3">Gsoil1550</strain>
    </source>
</reference>
<dbReference type="KEGG" id="pgin:FRZ67_13250"/>
<evidence type="ECO:0000313" key="3">
    <source>
        <dbReference type="Proteomes" id="UP000321533"/>
    </source>
</evidence>
<sequence>MSDVLSKISAYSILLPIVVGLLYFRQFDKNARIMFILILLAGVPQLAYGFFPEPKYNAFNLTLRNCYSLADPLVWSILFFRNISNKKLRRLVAFIPFVQVALWLYLISIKKIDHVLFKEMICATSVIQVLWVTVYFYEQYKSYEISRIETKPLFWFCLGILIYAPTTYFLFVFYDQIHDPLSKNFNLWNIHSVINALMYCIISVGFWVNKKNELNIL</sequence>
<dbReference type="EMBL" id="CP042435">
    <property type="protein sequence ID" value="QEC68218.1"/>
    <property type="molecule type" value="Genomic_DNA"/>
</dbReference>
<dbReference type="RefSeq" id="WP_147190025.1">
    <property type="nucleotide sequence ID" value="NZ_CP042435.1"/>
</dbReference>
<dbReference type="Proteomes" id="UP000321533">
    <property type="component" value="Chromosome"/>
</dbReference>
<keyword evidence="3" id="KW-1185">Reference proteome</keyword>
<feature type="transmembrane region" description="Helical" evidence="1">
    <location>
        <begin position="115"/>
        <end position="137"/>
    </location>
</feature>
<evidence type="ECO:0000313" key="2">
    <source>
        <dbReference type="EMBL" id="QEC68218.1"/>
    </source>
</evidence>